<evidence type="ECO:0000313" key="1">
    <source>
        <dbReference type="EMBL" id="MCW8336618.1"/>
    </source>
</evidence>
<protein>
    <submittedName>
        <fullName evidence="1">Lipase</fullName>
    </submittedName>
</protein>
<dbReference type="Proteomes" id="UP001155586">
    <property type="component" value="Unassembled WGS sequence"/>
</dbReference>
<comment type="caution">
    <text evidence="1">The sequence shown here is derived from an EMBL/GenBank/DDBJ whole genome shotgun (WGS) entry which is preliminary data.</text>
</comment>
<dbReference type="EMBL" id="JAKRRX010000305">
    <property type="protein sequence ID" value="MCW8336618.1"/>
    <property type="molecule type" value="Genomic_DNA"/>
</dbReference>
<accession>A0A9X3CIQ4</accession>
<proteinExistence type="predicted"/>
<dbReference type="RefSeq" id="WP_265689697.1">
    <property type="nucleotide sequence ID" value="NZ_JAKRRX010000305.1"/>
</dbReference>
<dbReference type="Gene3D" id="3.40.50.1820">
    <property type="entry name" value="alpha/beta hydrolase"/>
    <property type="match status" value="1"/>
</dbReference>
<organism evidence="1 2">
    <name type="scientific">Vibrio paucivorans</name>
    <dbReference type="NCBI Taxonomy" id="2829489"/>
    <lineage>
        <taxon>Bacteria</taxon>
        <taxon>Pseudomonadati</taxon>
        <taxon>Pseudomonadota</taxon>
        <taxon>Gammaproteobacteria</taxon>
        <taxon>Vibrionales</taxon>
        <taxon>Vibrionaceae</taxon>
        <taxon>Vibrio</taxon>
    </lineage>
</organism>
<sequence length="491" mass="54161">AYAPLLAMRENHRVETTIKKGLVIVDDKKRNYDLFTTTLTLPFYIPFTEDREDQCIIDEFDPKPACPALYEWMTTSSGAFPNHADPLPQKHESEKVEVNVYTPHDWDRRSKLPIVIFVHGVTGKKDDASLMAKDYTENGFAVLSIDMPYHGTRVRHDANNVEISARENKSFFINIDSPLALRSNLQQSVSDFLGLRYALKDLPWADAQDVHLVGLSLGGIMSVMISEFSQNDADVSFKTVNFVVPGQGLTNLTLSSQTLGPEMSEAVKKSPDVQRSIAETVIPNTCTSSATNQECIEALREFVEVSGENMTTVKQLEDDIYSLIEPSLLQGVQTTIDSADPASFTTEQTANLQPTLLIEAVGNCGSTCEVGEYLPDTVVPNSAPNNIRTGTNPLIRALELDSITKEYTPSLSTRGVIRTTTGGHGTFLFPYEGPMDETGLPGFPEGDTMDYVRDATDIQQVAVASMVRSNNHLVTVKNTEHIETEVPSDEE</sequence>
<feature type="non-terminal residue" evidence="1">
    <location>
        <position position="1"/>
    </location>
</feature>
<reference evidence="1" key="1">
    <citation type="submission" date="2022-02" db="EMBL/GenBank/DDBJ databases">
        <title>Vibrio sp. nov., a new bacterium isolated from Bohai sea, China.</title>
        <authorList>
            <person name="Yuan Y."/>
        </authorList>
    </citation>
    <scope>NUCLEOTIDE SEQUENCE</scope>
    <source>
        <strain evidence="1">DBSS07</strain>
    </source>
</reference>
<dbReference type="SUPFAM" id="SSF53474">
    <property type="entry name" value="alpha/beta-Hydrolases"/>
    <property type="match status" value="1"/>
</dbReference>
<evidence type="ECO:0000313" key="2">
    <source>
        <dbReference type="Proteomes" id="UP001155586"/>
    </source>
</evidence>
<dbReference type="AlphaFoldDB" id="A0A9X3CIQ4"/>
<name>A0A9X3CIQ4_9VIBR</name>
<dbReference type="InterPro" id="IPR029058">
    <property type="entry name" value="AB_hydrolase_fold"/>
</dbReference>
<gene>
    <name evidence="1" type="ORF">MD483_22685</name>
</gene>
<keyword evidence="2" id="KW-1185">Reference proteome</keyword>